<dbReference type="Pfam" id="PF00149">
    <property type="entry name" value="Metallophos"/>
    <property type="match status" value="1"/>
</dbReference>
<name>A0ABV2PPP0_9BACI</name>
<dbReference type="InterPro" id="IPR004843">
    <property type="entry name" value="Calcineurin-like_PHP"/>
</dbReference>
<evidence type="ECO:0000256" key="1">
    <source>
        <dbReference type="ARBA" id="ARBA00022801"/>
    </source>
</evidence>
<dbReference type="PANTHER" id="PTHR30337:SF7">
    <property type="entry name" value="PHOSPHOESTERASE"/>
    <property type="match status" value="1"/>
</dbReference>
<dbReference type="GO" id="GO:0004527">
    <property type="term" value="F:exonuclease activity"/>
    <property type="evidence" value="ECO:0007669"/>
    <property type="project" value="UniProtKB-KW"/>
</dbReference>
<accession>A0ABV2PPP0</accession>
<keyword evidence="3" id="KW-0540">Nuclease</keyword>
<keyword evidence="3" id="KW-0269">Exonuclease</keyword>
<keyword evidence="1" id="KW-0378">Hydrolase</keyword>
<evidence type="ECO:0000259" key="2">
    <source>
        <dbReference type="Pfam" id="PF00149"/>
    </source>
</evidence>
<sequence length="404" mass="46342">MTAIRFFHMADLHLDSPFKGLFGLPEQNFKKIRSSTFEAFEKIIHKAIDEKPDFLLIVGDLYDGEHRSLQAQRRFQEAMEVLFQHNIPVILSYGNHDHLNGSWTRFALPSNVYELPAETSVVQLKIRGQVVKIYGFSYSERHIKESMIESYPTANDQHAIHIGMLHGSESSDTTHAVYAPFKKEQLLEKNYHYWALGHIHKRQLLHKEPPIVYPGNIQSRHRNERGVKGFYDVTLSQISADLMFVPTSAVVYSKVEVDCTGVFHANELLEKCGAALADNRQEYGASVVELHLNNIDEQAEALFEHATVEAWLETIREEEEGIEPMCWVQKLMYHRTATPYEPTAATESVINLMEQWDISAWKDILRDLYQHAGGARFVEPLTEQDIEHLKSSAQTLLADEIQRA</sequence>
<dbReference type="InterPro" id="IPR041796">
    <property type="entry name" value="Mre11_N"/>
</dbReference>
<dbReference type="InterPro" id="IPR014576">
    <property type="entry name" value="Pesterase_YhaO"/>
</dbReference>
<dbReference type="SUPFAM" id="SSF56300">
    <property type="entry name" value="Metallo-dependent phosphatases"/>
    <property type="match status" value="1"/>
</dbReference>
<dbReference type="InterPro" id="IPR050535">
    <property type="entry name" value="DNA_Repair-Maintenance_Comp"/>
</dbReference>
<comment type="caution">
    <text evidence="3">The sequence shown here is derived from an EMBL/GenBank/DDBJ whole genome shotgun (WGS) entry which is preliminary data.</text>
</comment>
<protein>
    <submittedName>
        <fullName evidence="3">Exonuclease SbcD</fullName>
    </submittedName>
</protein>
<gene>
    <name evidence="3" type="ORF">ABIA69_004109</name>
</gene>
<dbReference type="Proteomes" id="UP001549363">
    <property type="component" value="Unassembled WGS sequence"/>
</dbReference>
<feature type="domain" description="Calcineurin-like phosphoesterase" evidence="2">
    <location>
        <begin position="4"/>
        <end position="201"/>
    </location>
</feature>
<dbReference type="Gene3D" id="3.60.21.10">
    <property type="match status" value="1"/>
</dbReference>
<reference evidence="3 4" key="1">
    <citation type="submission" date="2024-06" db="EMBL/GenBank/DDBJ databases">
        <title>Sorghum-associated microbial communities from plants grown in Nebraska, USA.</title>
        <authorList>
            <person name="Schachtman D."/>
        </authorList>
    </citation>
    <scope>NUCLEOTIDE SEQUENCE [LARGE SCALE GENOMIC DNA]</scope>
    <source>
        <strain evidence="3 4">736</strain>
    </source>
</reference>
<dbReference type="CDD" id="cd00840">
    <property type="entry name" value="MPP_Mre11_N"/>
    <property type="match status" value="1"/>
</dbReference>
<evidence type="ECO:0000313" key="4">
    <source>
        <dbReference type="Proteomes" id="UP001549363"/>
    </source>
</evidence>
<dbReference type="PANTHER" id="PTHR30337">
    <property type="entry name" value="COMPONENT OF ATP-DEPENDENT DSDNA EXONUCLEASE"/>
    <property type="match status" value="1"/>
</dbReference>
<dbReference type="InterPro" id="IPR029052">
    <property type="entry name" value="Metallo-depent_PP-like"/>
</dbReference>
<organism evidence="3 4">
    <name type="scientific">Lysinibacillus parviboronicapiens</name>
    <dbReference type="NCBI Taxonomy" id="436516"/>
    <lineage>
        <taxon>Bacteria</taxon>
        <taxon>Bacillati</taxon>
        <taxon>Bacillota</taxon>
        <taxon>Bacilli</taxon>
        <taxon>Bacillales</taxon>
        <taxon>Bacillaceae</taxon>
        <taxon>Lysinibacillus</taxon>
    </lineage>
</organism>
<proteinExistence type="predicted"/>
<dbReference type="PIRSF" id="PIRSF033091">
    <property type="entry name" value="Pesterase_YhaO"/>
    <property type="match status" value="1"/>
</dbReference>
<dbReference type="RefSeq" id="WP_354472884.1">
    <property type="nucleotide sequence ID" value="NZ_JBEPSB010000027.1"/>
</dbReference>
<dbReference type="EMBL" id="JBEPSB010000027">
    <property type="protein sequence ID" value="MET4562918.1"/>
    <property type="molecule type" value="Genomic_DNA"/>
</dbReference>
<keyword evidence="4" id="KW-1185">Reference proteome</keyword>
<evidence type="ECO:0000313" key="3">
    <source>
        <dbReference type="EMBL" id="MET4562918.1"/>
    </source>
</evidence>